<dbReference type="SUPFAM" id="SSF57850">
    <property type="entry name" value="RING/U-box"/>
    <property type="match status" value="1"/>
</dbReference>
<dbReference type="PANTHER" id="PTHR10044">
    <property type="entry name" value="INHIBITOR OF APOPTOSIS"/>
    <property type="match status" value="1"/>
</dbReference>
<gene>
    <name evidence="5" type="ORF">LSAA_14663</name>
</gene>
<dbReference type="Gene3D" id="3.30.40.10">
    <property type="entry name" value="Zinc/RING finger domain, C3HC4 (zinc finger)"/>
    <property type="match status" value="1"/>
</dbReference>
<keyword evidence="2" id="KW-0863">Zinc-finger</keyword>
<keyword evidence="3" id="KW-0862">Zinc</keyword>
<proteinExistence type="predicted"/>
<name>A0A7R8HES9_LEPSM</name>
<keyword evidence="5" id="KW-0808">Transferase</keyword>
<protein>
    <submittedName>
        <fullName evidence="5">LRSAM1</fullName>
        <ecNumber evidence="5">2.3.2.27</ecNumber>
    </submittedName>
</protein>
<dbReference type="PROSITE" id="PS50089">
    <property type="entry name" value="ZF_RING_2"/>
    <property type="match status" value="1"/>
</dbReference>
<evidence type="ECO:0000256" key="2">
    <source>
        <dbReference type="ARBA" id="ARBA00022771"/>
    </source>
</evidence>
<dbReference type="OrthoDB" id="1711136at2759"/>
<evidence type="ECO:0000256" key="4">
    <source>
        <dbReference type="SAM" id="MobiDB-lite"/>
    </source>
</evidence>
<dbReference type="InterPro" id="IPR013083">
    <property type="entry name" value="Znf_RING/FYVE/PHD"/>
</dbReference>
<dbReference type="InterPro" id="IPR013761">
    <property type="entry name" value="SAM/pointed_sf"/>
</dbReference>
<dbReference type="EMBL" id="HG994588">
    <property type="protein sequence ID" value="CAF3034227.1"/>
    <property type="molecule type" value="Genomic_DNA"/>
</dbReference>
<feature type="compositionally biased region" description="Acidic residues" evidence="4">
    <location>
        <begin position="328"/>
        <end position="344"/>
    </location>
</feature>
<reference evidence="5" key="1">
    <citation type="submission" date="2021-02" db="EMBL/GenBank/DDBJ databases">
        <authorList>
            <person name="Bekaert M."/>
        </authorList>
    </citation>
    <scope>NUCLEOTIDE SEQUENCE</scope>
    <source>
        <strain evidence="5">IoA-00</strain>
    </source>
</reference>
<feature type="region of interest" description="Disordered" evidence="4">
    <location>
        <begin position="327"/>
        <end position="351"/>
    </location>
</feature>
<dbReference type="EC" id="2.3.2.27" evidence="5"/>
<dbReference type="FunFam" id="1.10.1170.10:FF:000002">
    <property type="entry name" value="Baculoviral IAP repeat containing 7"/>
    <property type="match status" value="1"/>
</dbReference>
<dbReference type="AlphaFoldDB" id="A0A7R8HES9"/>
<dbReference type="PANTHER" id="PTHR10044:SF139">
    <property type="entry name" value="DEATH-ASSOCIATED INHIBITOR OF APOPTOSIS 2"/>
    <property type="match status" value="1"/>
</dbReference>
<accession>A0A7R8HES9</accession>
<dbReference type="Gene3D" id="1.10.150.50">
    <property type="entry name" value="Transcription Factor, Ets-1"/>
    <property type="match status" value="1"/>
</dbReference>
<dbReference type="CDD" id="cd16515">
    <property type="entry name" value="RING-HC_LRSAM1"/>
    <property type="match status" value="1"/>
</dbReference>
<keyword evidence="6" id="KW-1185">Reference proteome</keyword>
<organism evidence="5 6">
    <name type="scientific">Lepeophtheirus salmonis</name>
    <name type="common">Salmon louse</name>
    <name type="synonym">Caligus salmonis</name>
    <dbReference type="NCBI Taxonomy" id="72036"/>
    <lineage>
        <taxon>Eukaryota</taxon>
        <taxon>Metazoa</taxon>
        <taxon>Ecdysozoa</taxon>
        <taxon>Arthropoda</taxon>
        <taxon>Crustacea</taxon>
        <taxon>Multicrustacea</taxon>
        <taxon>Hexanauplia</taxon>
        <taxon>Copepoda</taxon>
        <taxon>Siphonostomatoida</taxon>
        <taxon>Caligidae</taxon>
        <taxon>Lepeophtheirus</taxon>
    </lineage>
</organism>
<dbReference type="Pfam" id="PF13920">
    <property type="entry name" value="zf-C3HC4_3"/>
    <property type="match status" value="1"/>
</dbReference>
<dbReference type="GO" id="GO:0005634">
    <property type="term" value="C:nucleus"/>
    <property type="evidence" value="ECO:0007669"/>
    <property type="project" value="TreeGrafter"/>
</dbReference>
<evidence type="ECO:0000313" key="6">
    <source>
        <dbReference type="Proteomes" id="UP000675881"/>
    </source>
</evidence>
<dbReference type="GO" id="GO:0051726">
    <property type="term" value="P:regulation of cell cycle"/>
    <property type="evidence" value="ECO:0007669"/>
    <property type="project" value="TreeGrafter"/>
</dbReference>
<dbReference type="Proteomes" id="UP000675881">
    <property type="component" value="Chromosome 9"/>
</dbReference>
<sequence>MVAEDAKRDEKIAMLHSLKEQEKSTLNKSLQNAENCTDFLISELVKTMNKDRMNPQKFLEEMEAEKREMEELFTIKAGEVERLRQMDVLSAMQQVIKEEMKREELRNQYEAGKQTIISSALHIDSENDKAIQGALQSKGKHQEALVTELLQDEEYQKNAFSAMYIQQDNRTREISNRMEHIQSELASLTMIEMTKRDMKVEFEHDLMSEKRETLTNMLITLMNQKEEREKILHDRLIEIETRKEKDQENYWLIQYQKLLDSKPKSYTQAEEENIDPELMKILENAGAEDYVPILSATGITLKQLSYMSDKELSEVGIHDSYLPAKTEELEEGIEEPSAPPDEDTPSAPPASEVIPTVETFQSNECVICLDTKCNILFLPCGHVCSCWKCETNLKECPLCRESVKQKVRL</sequence>
<dbReference type="GO" id="GO:0043066">
    <property type="term" value="P:negative regulation of apoptotic process"/>
    <property type="evidence" value="ECO:0007669"/>
    <property type="project" value="TreeGrafter"/>
</dbReference>
<evidence type="ECO:0000256" key="3">
    <source>
        <dbReference type="ARBA" id="ARBA00022833"/>
    </source>
</evidence>
<dbReference type="InterPro" id="IPR050784">
    <property type="entry name" value="IAP"/>
</dbReference>
<evidence type="ECO:0000313" key="5">
    <source>
        <dbReference type="EMBL" id="CAF3034227.1"/>
    </source>
</evidence>
<evidence type="ECO:0000256" key="1">
    <source>
        <dbReference type="ARBA" id="ARBA00022723"/>
    </source>
</evidence>
<keyword evidence="5" id="KW-0012">Acyltransferase</keyword>
<dbReference type="GO" id="GO:0031398">
    <property type="term" value="P:positive regulation of protein ubiquitination"/>
    <property type="evidence" value="ECO:0007669"/>
    <property type="project" value="TreeGrafter"/>
</dbReference>
<dbReference type="GO" id="GO:0008270">
    <property type="term" value="F:zinc ion binding"/>
    <property type="evidence" value="ECO:0007669"/>
    <property type="project" value="UniProtKB-KW"/>
</dbReference>
<dbReference type="InterPro" id="IPR001841">
    <property type="entry name" value="Znf_RING"/>
</dbReference>
<dbReference type="GO" id="GO:0061630">
    <property type="term" value="F:ubiquitin protein ligase activity"/>
    <property type="evidence" value="ECO:0007669"/>
    <property type="project" value="UniProtKB-EC"/>
</dbReference>
<dbReference type="GO" id="GO:0043027">
    <property type="term" value="F:cysteine-type endopeptidase inhibitor activity involved in apoptotic process"/>
    <property type="evidence" value="ECO:0007669"/>
    <property type="project" value="TreeGrafter"/>
</dbReference>
<dbReference type="GO" id="GO:0005737">
    <property type="term" value="C:cytoplasm"/>
    <property type="evidence" value="ECO:0007669"/>
    <property type="project" value="TreeGrafter"/>
</dbReference>
<keyword evidence="1" id="KW-0479">Metal-binding</keyword>
<dbReference type="SUPFAM" id="SSF47769">
    <property type="entry name" value="SAM/Pointed domain"/>
    <property type="match status" value="1"/>
</dbReference>